<feature type="transmembrane region" description="Helical" evidence="6">
    <location>
        <begin position="168"/>
        <end position="187"/>
    </location>
</feature>
<dbReference type="PROSITE" id="PS50850">
    <property type="entry name" value="MFS"/>
    <property type="match status" value="1"/>
</dbReference>
<feature type="transmembrane region" description="Helical" evidence="6">
    <location>
        <begin position="79"/>
        <end position="98"/>
    </location>
</feature>
<evidence type="ECO:0000256" key="6">
    <source>
        <dbReference type="SAM" id="Phobius"/>
    </source>
</evidence>
<dbReference type="GO" id="GO:0022857">
    <property type="term" value="F:transmembrane transporter activity"/>
    <property type="evidence" value="ECO:0007669"/>
    <property type="project" value="InterPro"/>
</dbReference>
<accession>A0A133VKW6</accession>
<feature type="transmembrane region" description="Helical" evidence="6">
    <location>
        <begin position="51"/>
        <end position="70"/>
    </location>
</feature>
<feature type="transmembrane region" description="Helical" evidence="6">
    <location>
        <begin position="104"/>
        <end position="125"/>
    </location>
</feature>
<feature type="transmembrane region" description="Helical" evidence="6">
    <location>
        <begin position="12"/>
        <end position="31"/>
    </location>
</feature>
<dbReference type="SUPFAM" id="SSF103473">
    <property type="entry name" value="MFS general substrate transporter"/>
    <property type="match status" value="1"/>
</dbReference>
<name>A0A133VKW6_9EURY</name>
<comment type="subcellular location">
    <subcellularLocation>
        <location evidence="1">Cell membrane</location>
        <topology evidence="1">Multi-pass membrane protein</topology>
    </subcellularLocation>
</comment>
<dbReference type="InterPro" id="IPR011701">
    <property type="entry name" value="MFS"/>
</dbReference>
<dbReference type="InterPro" id="IPR050189">
    <property type="entry name" value="MFS_Efflux_Transporters"/>
</dbReference>
<organism evidence="8 9">
    <name type="scientific">candidate division MSBL1 archaeon SCGC-AAA382K21</name>
    <dbReference type="NCBI Taxonomy" id="1698283"/>
    <lineage>
        <taxon>Archaea</taxon>
        <taxon>Methanobacteriati</taxon>
        <taxon>Methanobacteriota</taxon>
        <taxon>candidate division MSBL1</taxon>
    </lineage>
</organism>
<dbReference type="PANTHER" id="PTHR43124">
    <property type="entry name" value="PURINE EFFLUX PUMP PBUE"/>
    <property type="match status" value="1"/>
</dbReference>
<keyword evidence="2" id="KW-1003">Cell membrane</keyword>
<reference evidence="8 9" key="1">
    <citation type="journal article" date="2016" name="Sci. Rep.">
        <title>Metabolic traits of an uncultured archaeal lineage -MSBL1- from brine pools of the Red Sea.</title>
        <authorList>
            <person name="Mwirichia R."/>
            <person name="Alam I."/>
            <person name="Rashid M."/>
            <person name="Vinu M."/>
            <person name="Ba-Alawi W."/>
            <person name="Anthony Kamau A."/>
            <person name="Kamanda Ngugi D."/>
            <person name="Goker M."/>
            <person name="Klenk H.P."/>
            <person name="Bajic V."/>
            <person name="Stingl U."/>
        </authorList>
    </citation>
    <scope>NUCLEOTIDE SEQUENCE [LARGE SCALE GENOMIC DNA]</scope>
    <source>
        <strain evidence="8">SCGC-AAA382K21</strain>
    </source>
</reference>
<dbReference type="AlphaFoldDB" id="A0A133VKW6"/>
<keyword evidence="3 6" id="KW-0812">Transmembrane</keyword>
<sequence length="400" mass="42476">MSNQSTSVRNESTLSLIIAVGLLAMMGGALIGPVLEAVGTHFSVQKERVGLIFVTYGLTALLSLPFLGFLTDRIGRKKVLIPSLLLYGTAGVSCIFAPSFNSLLFARALQGIGIAGMAPITITLIGDFYGGLEKIRAMGTFSGLLAVGGVVAPLLGGGLADISWQLPFAIYFISIPLAIVVWIWLPAPQISRISLKEYLDPIKASLTNVRTLAILFSNFLAFFLLYTIVTYIPLFLFENYGISRTLAGIFLAMQGVTVALVSIKADRIVEKIPQAGAICIGFLITGLSLFFMPLSLPLGLIAVPLGVFGAGRGLIQPQINSIVTEVAPTGRLGGIVSIYNMMKYGGQMSAPLLLGFVLAYGGYNAVFEVAGIISLIAFGVALVGCGSERRRRTITEVKSR</sequence>
<evidence type="ECO:0000256" key="5">
    <source>
        <dbReference type="ARBA" id="ARBA00023136"/>
    </source>
</evidence>
<proteinExistence type="predicted"/>
<evidence type="ECO:0000256" key="3">
    <source>
        <dbReference type="ARBA" id="ARBA00022692"/>
    </source>
</evidence>
<evidence type="ECO:0000259" key="7">
    <source>
        <dbReference type="PROSITE" id="PS50850"/>
    </source>
</evidence>
<feature type="transmembrane region" description="Helical" evidence="6">
    <location>
        <begin position="242"/>
        <end position="263"/>
    </location>
</feature>
<evidence type="ECO:0000256" key="1">
    <source>
        <dbReference type="ARBA" id="ARBA00004651"/>
    </source>
</evidence>
<dbReference type="InterPro" id="IPR020846">
    <property type="entry name" value="MFS_dom"/>
</dbReference>
<dbReference type="Pfam" id="PF07690">
    <property type="entry name" value="MFS_1"/>
    <property type="match status" value="1"/>
</dbReference>
<dbReference type="Proteomes" id="UP000070504">
    <property type="component" value="Unassembled WGS sequence"/>
</dbReference>
<evidence type="ECO:0000313" key="8">
    <source>
        <dbReference type="EMBL" id="KXB07067.1"/>
    </source>
</evidence>
<dbReference type="GO" id="GO:0005886">
    <property type="term" value="C:plasma membrane"/>
    <property type="evidence" value="ECO:0007669"/>
    <property type="project" value="UniProtKB-SubCell"/>
</dbReference>
<feature type="transmembrane region" description="Helical" evidence="6">
    <location>
        <begin position="369"/>
        <end position="386"/>
    </location>
</feature>
<dbReference type="InterPro" id="IPR036259">
    <property type="entry name" value="MFS_trans_sf"/>
</dbReference>
<dbReference type="PANTHER" id="PTHR43124:SF3">
    <property type="entry name" value="CHLORAMPHENICOL EFFLUX PUMP RV0191"/>
    <property type="match status" value="1"/>
</dbReference>
<evidence type="ECO:0000313" key="9">
    <source>
        <dbReference type="Proteomes" id="UP000070504"/>
    </source>
</evidence>
<evidence type="ECO:0000256" key="2">
    <source>
        <dbReference type="ARBA" id="ARBA00022475"/>
    </source>
</evidence>
<feature type="transmembrane region" description="Helical" evidence="6">
    <location>
        <begin position="275"/>
        <end position="292"/>
    </location>
</feature>
<comment type="caution">
    <text evidence="8">The sequence shown here is derived from an EMBL/GenBank/DDBJ whole genome shotgun (WGS) entry which is preliminary data.</text>
</comment>
<dbReference type="Gene3D" id="1.20.1250.20">
    <property type="entry name" value="MFS general substrate transporter like domains"/>
    <property type="match status" value="1"/>
</dbReference>
<dbReference type="CDD" id="cd17473">
    <property type="entry name" value="MFS_arabinose_efflux_permease_like"/>
    <property type="match status" value="1"/>
</dbReference>
<feature type="transmembrane region" description="Helical" evidence="6">
    <location>
        <begin position="137"/>
        <end position="156"/>
    </location>
</feature>
<gene>
    <name evidence="8" type="ORF">AKJ54_00765</name>
</gene>
<evidence type="ECO:0000256" key="4">
    <source>
        <dbReference type="ARBA" id="ARBA00022989"/>
    </source>
</evidence>
<protein>
    <recommendedName>
        <fullName evidence="7">Major facilitator superfamily (MFS) profile domain-containing protein</fullName>
    </recommendedName>
</protein>
<keyword evidence="5 6" id="KW-0472">Membrane</keyword>
<keyword evidence="9" id="KW-1185">Reference proteome</keyword>
<feature type="domain" description="Major facilitator superfamily (MFS) profile" evidence="7">
    <location>
        <begin position="13"/>
        <end position="389"/>
    </location>
</feature>
<feature type="transmembrane region" description="Helical" evidence="6">
    <location>
        <begin position="212"/>
        <end position="236"/>
    </location>
</feature>
<keyword evidence="4 6" id="KW-1133">Transmembrane helix</keyword>
<dbReference type="EMBL" id="LHYH01000013">
    <property type="protein sequence ID" value="KXB07067.1"/>
    <property type="molecule type" value="Genomic_DNA"/>
</dbReference>